<evidence type="ECO:0000313" key="4">
    <source>
        <dbReference type="Proteomes" id="UP000604241"/>
    </source>
</evidence>
<gene>
    <name evidence="3" type="ORF">H9657_02570</name>
</gene>
<dbReference type="Pfam" id="PF04248">
    <property type="entry name" value="NTP_transf_9"/>
    <property type="match status" value="1"/>
</dbReference>
<dbReference type="EMBL" id="JACSQV010000002">
    <property type="protein sequence ID" value="MBD7917162.1"/>
    <property type="molecule type" value="Genomic_DNA"/>
</dbReference>
<dbReference type="Gene3D" id="2.170.150.40">
    <property type="entry name" value="Domain of unknown function (DUF427)"/>
    <property type="match status" value="1"/>
</dbReference>
<evidence type="ECO:0000313" key="3">
    <source>
        <dbReference type="EMBL" id="MBD7917162.1"/>
    </source>
</evidence>
<dbReference type="PANTHER" id="PTHR43058">
    <property type="entry name" value="SLR0655 PROTEIN"/>
    <property type="match status" value="1"/>
</dbReference>
<evidence type="ECO:0000256" key="1">
    <source>
        <dbReference type="SAM" id="MobiDB-lite"/>
    </source>
</evidence>
<reference evidence="3 4" key="1">
    <citation type="submission" date="2020-08" db="EMBL/GenBank/DDBJ databases">
        <title>A Genomic Blueprint of the Chicken Gut Microbiome.</title>
        <authorList>
            <person name="Gilroy R."/>
            <person name="Ravi A."/>
            <person name="Getino M."/>
            <person name="Pursley I."/>
            <person name="Horton D.L."/>
            <person name="Alikhan N.-F."/>
            <person name="Baker D."/>
            <person name="Gharbi K."/>
            <person name="Hall N."/>
            <person name="Watson M."/>
            <person name="Adriaenssens E.M."/>
            <person name="Foster-Nyarko E."/>
            <person name="Jarju S."/>
            <person name="Secka A."/>
            <person name="Antonio M."/>
            <person name="Oren A."/>
            <person name="Chaudhuri R."/>
            <person name="La Ragione R.M."/>
            <person name="Hildebrand F."/>
            <person name="Pallen M.J."/>
        </authorList>
    </citation>
    <scope>NUCLEOTIDE SEQUENCE [LARGE SCALE GENOMIC DNA]</scope>
    <source>
        <strain evidence="3 4">Sa3CUA2</strain>
    </source>
</reference>
<sequence length="185" mass="19724">MEPEAGGAWRPRTAPPGGRPATTPAPGQESVWDYPRPPAVVPSPERVVVRLGTTVVADTRRALRVLETSHPPTYYLPLADVTPGALVPADGPTTFCEFKGRATYSDVVGVDERGGRVVLRRAAWGYPDPAPGYEALVGHVALYPDGLTCTVDGELVQPQDGDFYGGWRTSRVVGPFKGGTGTRGW</sequence>
<accession>A0ABR8Q9R5</accession>
<comment type="caution">
    <text evidence="3">The sequence shown here is derived from an EMBL/GenBank/DDBJ whole genome shotgun (WGS) entry which is preliminary data.</text>
</comment>
<dbReference type="PANTHER" id="PTHR43058:SF1">
    <property type="entry name" value="DUF427 DOMAIN-CONTAINING PROTEIN"/>
    <property type="match status" value="1"/>
</dbReference>
<organism evidence="3 4">
    <name type="scientific">Cellulomonas avistercoris</name>
    <dbReference type="NCBI Taxonomy" id="2762242"/>
    <lineage>
        <taxon>Bacteria</taxon>
        <taxon>Bacillati</taxon>
        <taxon>Actinomycetota</taxon>
        <taxon>Actinomycetes</taxon>
        <taxon>Micrococcales</taxon>
        <taxon>Cellulomonadaceae</taxon>
        <taxon>Cellulomonas</taxon>
    </lineage>
</organism>
<dbReference type="Proteomes" id="UP000604241">
    <property type="component" value="Unassembled WGS sequence"/>
</dbReference>
<feature type="compositionally biased region" description="Low complexity" evidence="1">
    <location>
        <begin position="1"/>
        <end position="12"/>
    </location>
</feature>
<proteinExistence type="predicted"/>
<dbReference type="InterPro" id="IPR007361">
    <property type="entry name" value="DUF427"/>
</dbReference>
<dbReference type="InterPro" id="IPR038694">
    <property type="entry name" value="DUF427_sf"/>
</dbReference>
<keyword evidence="4" id="KW-1185">Reference proteome</keyword>
<evidence type="ECO:0000259" key="2">
    <source>
        <dbReference type="Pfam" id="PF04248"/>
    </source>
</evidence>
<dbReference type="RefSeq" id="WP_191780060.1">
    <property type="nucleotide sequence ID" value="NZ_JACSQV010000002.1"/>
</dbReference>
<name>A0ABR8Q9R5_9CELL</name>
<feature type="region of interest" description="Disordered" evidence="1">
    <location>
        <begin position="1"/>
        <end position="33"/>
    </location>
</feature>
<protein>
    <submittedName>
        <fullName evidence="3">DUF427 domain-containing protein</fullName>
    </submittedName>
</protein>
<feature type="domain" description="DUF427" evidence="2">
    <location>
        <begin position="47"/>
        <end position="145"/>
    </location>
</feature>